<sequence length="477" mass="50801">MTAAEYPSIGFDPAPGKLESVEDLNSKLSRAATGLDNAYTTLTGITKGGKTWEGEAASAFAEKVGDLPRYVGDSRDALREASLQLSSWRSKLADYQQKAREYEAQAKAAKEREKTGQGAYDRAASAYNQAAADPALRLAGQYYATQSELADAQARIDAASNRLNQAGTDLDSAGKQLERAQQELEDIIKRAEELLEHHQSDARGIADRLRKANDKAPDAGFFEGLADFFTKVGHDIQNWCVKHADLLKQIGDWLSIASTVMGVLSLLTLWCPPLAGAFALAGGALSLGALATHGAAKLGGADVSAMDLIGDGLGVIPIGKLGKVAMKGVKIPMKLYKVNGRTIASIEHVTKIRALKNAGYTVEKLEGKVGLLRREALPGSKMVSAEGFGNRMKMAWDNHVLDTVGSSAKEKALSWAVDKFAPQSVKNSLGAAIRADGTLDPMSWWAKGPQVAQQAPGIVTGVYNMFNNSDTPAAGRL</sequence>
<dbReference type="InterPro" id="IPR049082">
    <property type="entry name" value="T7SS_signal"/>
</dbReference>
<organism evidence="3 4">
    <name type="scientific">Actinacidiphila glaucinigra</name>
    <dbReference type="NCBI Taxonomy" id="235986"/>
    <lineage>
        <taxon>Bacteria</taxon>
        <taxon>Bacillati</taxon>
        <taxon>Actinomycetota</taxon>
        <taxon>Actinomycetes</taxon>
        <taxon>Kitasatosporales</taxon>
        <taxon>Streptomycetaceae</taxon>
        <taxon>Actinacidiphila</taxon>
    </lineage>
</organism>
<proteinExistence type="predicted"/>
<evidence type="ECO:0000313" key="3">
    <source>
        <dbReference type="EMBL" id="SNT54889.1"/>
    </source>
</evidence>
<dbReference type="Proteomes" id="UP000198280">
    <property type="component" value="Unassembled WGS sequence"/>
</dbReference>
<evidence type="ECO:0000256" key="1">
    <source>
        <dbReference type="SAM" id="Coils"/>
    </source>
</evidence>
<evidence type="ECO:0000259" key="2">
    <source>
        <dbReference type="Pfam" id="PF21725"/>
    </source>
</evidence>
<dbReference type="OrthoDB" id="4140785at2"/>
<evidence type="ECO:0000313" key="4">
    <source>
        <dbReference type="Proteomes" id="UP000198280"/>
    </source>
</evidence>
<accession>A0A239NL86</accession>
<dbReference type="Gene3D" id="1.10.287.1490">
    <property type="match status" value="1"/>
</dbReference>
<feature type="domain" description="Putative T7SS secretion signal" evidence="2">
    <location>
        <begin position="16"/>
        <end position="180"/>
    </location>
</feature>
<dbReference type="EMBL" id="FZOF01000038">
    <property type="protein sequence ID" value="SNT54889.1"/>
    <property type="molecule type" value="Genomic_DNA"/>
</dbReference>
<reference evidence="3 4" key="1">
    <citation type="submission" date="2017-06" db="EMBL/GenBank/DDBJ databases">
        <authorList>
            <person name="Kim H.J."/>
            <person name="Triplett B.A."/>
        </authorList>
    </citation>
    <scope>NUCLEOTIDE SEQUENCE [LARGE SCALE GENOMIC DNA]</scope>
    <source>
        <strain evidence="3 4">CGMCC 4.1858</strain>
    </source>
</reference>
<dbReference type="AlphaFoldDB" id="A0A239NL86"/>
<dbReference type="RefSeq" id="WP_089228849.1">
    <property type="nucleotide sequence ID" value="NZ_FZOF01000038.1"/>
</dbReference>
<feature type="coiled-coil region" evidence="1">
    <location>
        <begin position="78"/>
        <end position="112"/>
    </location>
</feature>
<keyword evidence="4" id="KW-1185">Reference proteome</keyword>
<gene>
    <name evidence="3" type="ORF">SAMN05216252_13832</name>
</gene>
<feature type="coiled-coil region" evidence="1">
    <location>
        <begin position="149"/>
        <end position="201"/>
    </location>
</feature>
<protein>
    <recommendedName>
        <fullName evidence="2">Putative T7SS secretion signal domain-containing protein</fullName>
    </recommendedName>
</protein>
<keyword evidence="1" id="KW-0175">Coiled coil</keyword>
<dbReference type="Pfam" id="PF21725">
    <property type="entry name" value="T7SS_signal"/>
    <property type="match status" value="1"/>
</dbReference>
<name>A0A239NL86_9ACTN</name>